<feature type="transmembrane region" description="Helical" evidence="2">
    <location>
        <begin position="9"/>
        <end position="28"/>
    </location>
</feature>
<gene>
    <name evidence="3" type="ORF">ACFSUT_33890</name>
</gene>
<evidence type="ECO:0000313" key="4">
    <source>
        <dbReference type="Proteomes" id="UP001597542"/>
    </source>
</evidence>
<proteinExistence type="predicted"/>
<evidence type="ECO:0000256" key="2">
    <source>
        <dbReference type="SAM" id="Phobius"/>
    </source>
</evidence>
<dbReference type="EMBL" id="JBHUKQ010000016">
    <property type="protein sequence ID" value="MFD2485305.1"/>
    <property type="molecule type" value="Genomic_DNA"/>
</dbReference>
<accession>A0ABW5IAK1</accession>
<comment type="caution">
    <text evidence="3">The sequence shown here is derived from an EMBL/GenBank/DDBJ whole genome shotgun (WGS) entry which is preliminary data.</text>
</comment>
<feature type="compositionally biased region" description="Low complexity" evidence="1">
    <location>
        <begin position="80"/>
        <end position="97"/>
    </location>
</feature>
<evidence type="ECO:0000256" key="1">
    <source>
        <dbReference type="SAM" id="MobiDB-lite"/>
    </source>
</evidence>
<keyword evidence="2" id="KW-0472">Membrane</keyword>
<reference evidence="4" key="1">
    <citation type="journal article" date="2019" name="Int. J. Syst. Evol. Microbiol.">
        <title>The Global Catalogue of Microorganisms (GCM) 10K type strain sequencing project: providing services to taxonomists for standard genome sequencing and annotation.</title>
        <authorList>
            <consortium name="The Broad Institute Genomics Platform"/>
            <consortium name="The Broad Institute Genome Sequencing Center for Infectious Disease"/>
            <person name="Wu L."/>
            <person name="Ma J."/>
        </authorList>
    </citation>
    <scope>NUCLEOTIDE SEQUENCE [LARGE SCALE GENOMIC DNA]</scope>
    <source>
        <strain evidence="4">CGMCC 4.7638</strain>
    </source>
</reference>
<keyword evidence="2" id="KW-1133">Transmembrane helix</keyword>
<feature type="region of interest" description="Disordered" evidence="1">
    <location>
        <begin position="70"/>
        <end position="97"/>
    </location>
</feature>
<keyword evidence="2" id="KW-0812">Transmembrane</keyword>
<protein>
    <submittedName>
        <fullName evidence="3">Uncharacterized protein</fullName>
    </submittedName>
</protein>
<organism evidence="3 4">
    <name type="scientific">Amycolatopsis albidoflavus</name>
    <dbReference type="NCBI Taxonomy" id="102226"/>
    <lineage>
        <taxon>Bacteria</taxon>
        <taxon>Bacillati</taxon>
        <taxon>Actinomycetota</taxon>
        <taxon>Actinomycetes</taxon>
        <taxon>Pseudonocardiales</taxon>
        <taxon>Pseudonocardiaceae</taxon>
        <taxon>Amycolatopsis</taxon>
    </lineage>
</organism>
<name>A0ABW5IAK1_9PSEU</name>
<dbReference type="RefSeq" id="WP_344278930.1">
    <property type="nucleotide sequence ID" value="NZ_BAAAHV010000015.1"/>
</dbReference>
<sequence length="136" mass="14547">MHEVFRQNFAAMLGVIAIVGVLFALGFSETVLGFAARTSSFVAGLLVGSVLYLLFVQRIGSARRRLLGVDRAGSSPGFTGRPRAASPSPSPSPFGRVVRPYLADPGLRRRRVAGVVWARVGERVVLGRAILQRLSG</sequence>
<evidence type="ECO:0000313" key="3">
    <source>
        <dbReference type="EMBL" id="MFD2485305.1"/>
    </source>
</evidence>
<keyword evidence="4" id="KW-1185">Reference proteome</keyword>
<feature type="transmembrane region" description="Helical" evidence="2">
    <location>
        <begin position="34"/>
        <end position="55"/>
    </location>
</feature>
<dbReference type="Proteomes" id="UP001597542">
    <property type="component" value="Unassembled WGS sequence"/>
</dbReference>